<reference evidence="3" key="3">
    <citation type="submission" date="2020-03" db="EMBL/GenBank/DDBJ databases">
        <title>Sequencing and Assembly of Multiple Reported Metal-Biooxidizing Members of the Extremely Thermoacidophilic Archaeal Family Sulfolobaceae.</title>
        <authorList>
            <person name="Counts J.A."/>
            <person name="Kelly R.M."/>
        </authorList>
    </citation>
    <scope>NUCLEOTIDE SEQUENCE [LARGE SCALE GENOMIC DNA]</scope>
    <source>
        <strain evidence="3">HO1-1</strain>
    </source>
</reference>
<evidence type="ECO:0000313" key="2">
    <source>
        <dbReference type="EMBL" id="AWR99117.1"/>
    </source>
</evidence>
<dbReference type="Proteomes" id="UP000247586">
    <property type="component" value="Chromosome"/>
</dbReference>
<dbReference type="KEGG" id="mhk:DFR87_04735"/>
<dbReference type="InterPro" id="IPR033948">
    <property type="entry name" value="ETF_beta_N"/>
</dbReference>
<dbReference type="InterPro" id="IPR014729">
    <property type="entry name" value="Rossmann-like_a/b/a_fold"/>
</dbReference>
<dbReference type="SMART" id="SM00893">
    <property type="entry name" value="ETF"/>
    <property type="match status" value="1"/>
</dbReference>
<name>A0A2U9IT77_9CREN</name>
<dbReference type="PANTHER" id="PTHR21294">
    <property type="entry name" value="ELECTRON TRANSFER FLAVOPROTEIN BETA-SUBUNIT"/>
    <property type="match status" value="1"/>
</dbReference>
<dbReference type="CDD" id="cd01714">
    <property type="entry name" value="ETF_beta"/>
    <property type="match status" value="1"/>
</dbReference>
<dbReference type="Gene3D" id="3.40.50.620">
    <property type="entry name" value="HUPs"/>
    <property type="match status" value="1"/>
</dbReference>
<dbReference type="PANTHER" id="PTHR21294:SF20">
    <property type="entry name" value="ELECTRON TRANSFER FLAVOPROTEIN, SUBUNIT BETA (ETFB)"/>
    <property type="match status" value="1"/>
</dbReference>
<evidence type="ECO:0000259" key="1">
    <source>
        <dbReference type="SMART" id="SM00893"/>
    </source>
</evidence>
<dbReference type="PIRSF" id="PIRSF000090">
    <property type="entry name" value="Beta-ETF"/>
    <property type="match status" value="1"/>
</dbReference>
<dbReference type="STRING" id="1293036.GCA_001315825_01529"/>
<dbReference type="InterPro" id="IPR012255">
    <property type="entry name" value="ETF_b"/>
</dbReference>
<reference evidence="2 3" key="1">
    <citation type="submission" date="2018-05" db="EMBL/GenBank/DDBJ databases">
        <title>Complete Genome Sequences of Extremely Thermoacidophilic, Metal-Mobilizing Type-Strain Members of the Archaeal Family Sulfolobaceae: Acidianus brierleyi DSM-1651T, Acidianus sulfidivorans DSM-18786T, Metallosphaera hakonensis DSM-7519T, and Metallosphaera prunae DSM-10039T.</title>
        <authorList>
            <person name="Counts J.A."/>
            <person name="Kelly R.M."/>
        </authorList>
    </citation>
    <scope>NUCLEOTIDE SEQUENCE [LARGE SCALE GENOMIC DNA]</scope>
    <source>
        <strain evidence="2 3">HO1-1</strain>
    </source>
</reference>
<reference evidence="3" key="2">
    <citation type="submission" date="2020-03" db="EMBL/GenBank/DDBJ databases">
        <title>Complete Genome Sequences of Extremely Thermoacidophilic, Metal-Mobilizing Type-Strain Members of the Archaeal Family Sulfolobaceae: Acidianus brierleyi DSM-1651T, Acidianus sulfidivorans DSM-18786T, Metallosphaera hakonensis DSM-7519T, and Metallosphaera prunae DSM-10039T.</title>
        <authorList>
            <person name="Counts J.A."/>
            <person name="Kelly R.M."/>
        </authorList>
    </citation>
    <scope>NUCLEOTIDE SEQUENCE [LARGE SCALE GENOMIC DNA]</scope>
    <source>
        <strain evidence="3">HO1-1</strain>
    </source>
</reference>
<accession>A0A2U9IT77</accession>
<proteinExistence type="predicted"/>
<dbReference type="InterPro" id="IPR014730">
    <property type="entry name" value="ETF_a/b_N"/>
</dbReference>
<gene>
    <name evidence="2" type="ORF">DFR87_04735</name>
</gene>
<organism evidence="2 3">
    <name type="scientific">Metallosphaera hakonensis JCM 8857 = DSM 7519</name>
    <dbReference type="NCBI Taxonomy" id="1293036"/>
    <lineage>
        <taxon>Archaea</taxon>
        <taxon>Thermoproteota</taxon>
        <taxon>Thermoprotei</taxon>
        <taxon>Sulfolobales</taxon>
        <taxon>Sulfolobaceae</taxon>
        <taxon>Metallosphaera</taxon>
    </lineage>
</organism>
<dbReference type="OrthoDB" id="6635at2157"/>
<dbReference type="GeneID" id="36834623"/>
<dbReference type="RefSeq" id="WP_054836653.1">
    <property type="nucleotide sequence ID" value="NZ_BBBA01000008.1"/>
</dbReference>
<protein>
    <submittedName>
        <fullName evidence="2">Electron transfer flavoprotein subunit alpha</fullName>
    </submittedName>
</protein>
<dbReference type="SUPFAM" id="SSF52402">
    <property type="entry name" value="Adenine nucleotide alpha hydrolases-like"/>
    <property type="match status" value="1"/>
</dbReference>
<dbReference type="Pfam" id="PF01012">
    <property type="entry name" value="ETF"/>
    <property type="match status" value="1"/>
</dbReference>
<dbReference type="AlphaFoldDB" id="A0A2U9IT77"/>
<dbReference type="GO" id="GO:0009055">
    <property type="term" value="F:electron transfer activity"/>
    <property type="evidence" value="ECO:0007669"/>
    <property type="project" value="InterPro"/>
</dbReference>
<sequence length="240" mass="25856">MSVVACFKVVPDDTSIRVIGGKVETNVPLKVSTYDKNAIEEAVRVKEKLGWKAIGVTVGNTDRKSIRDALSMGLDEVVAISSGYLDVSGTAMALAETIRSISPKLVIMAESTTDSSTSALPPYLAEVLGYNLVSYARSISIQDSTIRAERSVGDIEVVESPLPAVVSVTGEINTPRTPSVKQIMESAKKPVKQSSFSSQPLSELVEVKPFVTVRKRVIIEKPMEEAVDQLINYLKGEGVL</sequence>
<keyword evidence="3" id="KW-1185">Reference proteome</keyword>
<feature type="domain" description="Electron transfer flavoprotein alpha/beta-subunit N-terminal" evidence="1">
    <location>
        <begin position="19"/>
        <end position="203"/>
    </location>
</feature>
<dbReference type="EMBL" id="CP029287">
    <property type="protein sequence ID" value="AWR99117.1"/>
    <property type="molecule type" value="Genomic_DNA"/>
</dbReference>
<evidence type="ECO:0000313" key="3">
    <source>
        <dbReference type="Proteomes" id="UP000247586"/>
    </source>
</evidence>